<evidence type="ECO:0000313" key="2">
    <source>
        <dbReference type="EMBL" id="CAG7718438.1"/>
    </source>
</evidence>
<dbReference type="Proteomes" id="UP000708208">
    <property type="component" value="Unassembled WGS sequence"/>
</dbReference>
<keyword evidence="3" id="KW-1185">Reference proteome</keyword>
<dbReference type="AlphaFoldDB" id="A0A8J2JDU0"/>
<feature type="chain" id="PRO_5035271068" description="HAT C-terminal dimerisation domain-containing protein" evidence="1">
    <location>
        <begin position="17"/>
        <end position="153"/>
    </location>
</feature>
<accession>A0A8J2JDU0</accession>
<organism evidence="2 3">
    <name type="scientific">Allacma fusca</name>
    <dbReference type="NCBI Taxonomy" id="39272"/>
    <lineage>
        <taxon>Eukaryota</taxon>
        <taxon>Metazoa</taxon>
        <taxon>Ecdysozoa</taxon>
        <taxon>Arthropoda</taxon>
        <taxon>Hexapoda</taxon>
        <taxon>Collembola</taxon>
        <taxon>Symphypleona</taxon>
        <taxon>Sminthuridae</taxon>
        <taxon>Allacma</taxon>
    </lineage>
</organism>
<evidence type="ECO:0008006" key="4">
    <source>
        <dbReference type="Google" id="ProtNLM"/>
    </source>
</evidence>
<comment type="caution">
    <text evidence="2">The sequence shown here is derived from an EMBL/GenBank/DDBJ whole genome shotgun (WGS) entry which is preliminary data.</text>
</comment>
<protein>
    <recommendedName>
        <fullName evidence="4">HAT C-terminal dimerisation domain-containing protein</fullName>
    </recommendedName>
</protein>
<evidence type="ECO:0000256" key="1">
    <source>
        <dbReference type="SAM" id="SignalP"/>
    </source>
</evidence>
<gene>
    <name evidence="2" type="ORF">AFUS01_LOCUS7830</name>
</gene>
<name>A0A8J2JDU0_9HEXA</name>
<reference evidence="2" key="1">
    <citation type="submission" date="2021-06" db="EMBL/GenBank/DDBJ databases">
        <authorList>
            <person name="Hodson N. C."/>
            <person name="Mongue J. A."/>
            <person name="Jaron S. K."/>
        </authorList>
    </citation>
    <scope>NUCLEOTIDE SEQUENCE</scope>
</reference>
<evidence type="ECO:0000313" key="3">
    <source>
        <dbReference type="Proteomes" id="UP000708208"/>
    </source>
</evidence>
<dbReference type="EMBL" id="CAJVCH010053472">
    <property type="protein sequence ID" value="CAG7718438.1"/>
    <property type="molecule type" value="Genomic_DNA"/>
</dbReference>
<feature type="signal peptide" evidence="1">
    <location>
        <begin position="1"/>
        <end position="16"/>
    </location>
</feature>
<keyword evidence="1" id="KW-0732">Signal</keyword>
<proteinExistence type="predicted"/>
<sequence>MLRTIWLRILYTLHLGRLNLNSDDDVMTFTSKRIREDFEEVESDRDVSMLDKIRRAKERLQKKSLENVPDPPTKSLKSILKEELQKCEEFGTRTVSGHYLPLGYQLLTIRTTRVQSERSFSIASMFSSKFRGELADLVLDMCFLNVQFLALEN</sequence>